<dbReference type="Proteomes" id="UP000050546">
    <property type="component" value="Unassembled WGS sequence"/>
</dbReference>
<comment type="caution">
    <text evidence="1">The sequence shown here is derived from an EMBL/GenBank/DDBJ whole genome shotgun (WGS) entry which is preliminary data.</text>
</comment>
<dbReference type="STRING" id="1437877.GCA_001564415_01135"/>
<dbReference type="AlphaFoldDB" id="A0A1V9HH44"/>
<name>A0A1V9HH44_9XANT</name>
<accession>A0A1V9HH44</accession>
<gene>
    <name evidence="1" type="ORF">IM53_002220</name>
</gene>
<sequence>MGAVQPVREAAFAVECAGSGGHTIWLAEIVGAESERASTRSAAPSIHQARPAWRVGFNSGIKWLMRNTAAWGYLHDGSLDRAEGTVPGDLVLSVSLPYLRRYFQPEGDGFVLMLRGCSLFKLEDHDGAVLEDPHQIAERSPELLSIVSEAPLAIYTTLGTLTLAYRSLELALDTGQTLPAASLAQASSNYWKGWSERHGGSA</sequence>
<protein>
    <submittedName>
        <fullName evidence="1">Uncharacterized protein</fullName>
    </submittedName>
</protein>
<evidence type="ECO:0000313" key="1">
    <source>
        <dbReference type="EMBL" id="OQP82127.1"/>
    </source>
</evidence>
<organism evidence="1 2">
    <name type="scientific">Xanthomonas phaseoli pv. dieffenbachiae</name>
    <dbReference type="NCBI Taxonomy" id="92828"/>
    <lineage>
        <taxon>Bacteria</taxon>
        <taxon>Pseudomonadati</taxon>
        <taxon>Pseudomonadota</taxon>
        <taxon>Gammaproteobacteria</taxon>
        <taxon>Lysobacterales</taxon>
        <taxon>Lysobacteraceae</taxon>
        <taxon>Xanthomonas</taxon>
    </lineage>
</organism>
<evidence type="ECO:0000313" key="2">
    <source>
        <dbReference type="Proteomes" id="UP000050546"/>
    </source>
</evidence>
<reference evidence="1 2" key="1">
    <citation type="journal article" date="2016" name="Plant Pathol.">
        <title>Genetic characterization of strains named as Xanthomonas axonopodis pv. dieffenbachiae leads to a taxonomic revision of the X. axonopodis species complex.</title>
        <authorList>
            <person name="Constantin E.C."/>
            <person name="Cleenwerck I."/>
            <person name="Maes M."/>
            <person name="Baeyen S."/>
            <person name="Van Malderghem C."/>
            <person name="De Vos P."/>
            <person name="Cottyn B."/>
        </authorList>
    </citation>
    <scope>NUCLEOTIDE SEQUENCE [LARGE SCALE GENOMIC DNA]</scope>
    <source>
        <strain evidence="1 2">LMG 25940</strain>
    </source>
</reference>
<dbReference type="EMBL" id="JPYI02000013">
    <property type="protein sequence ID" value="OQP82127.1"/>
    <property type="molecule type" value="Genomic_DNA"/>
</dbReference>
<reference evidence="2" key="2">
    <citation type="journal article" date="2017" name="Plant Pathol.">
        <title>Pathogenicity and virulence gene content of Xanthomonas strains infecting Araceae, formerly known as Xanthomonas axonopodis pv. dieffenbachiae.</title>
        <authorList>
            <person name="Constantin E.C."/>
            <person name="Haegeman A."/>
            <person name="Van Vaerenbergh J."/>
            <person name="Baeyen S."/>
            <person name="Van Malderghem C."/>
            <person name="Maes M."/>
            <person name="Cottyn B."/>
        </authorList>
    </citation>
    <scope>NUCLEOTIDE SEQUENCE [LARGE SCALE GENOMIC DNA]</scope>
    <source>
        <strain evidence="2">LMG 25940</strain>
    </source>
</reference>
<proteinExistence type="predicted"/>